<protein>
    <submittedName>
        <fullName evidence="1">Uncharacterized protein</fullName>
    </submittedName>
</protein>
<reference evidence="1 2" key="1">
    <citation type="submission" date="2016-11" db="EMBL/GenBank/DDBJ databases">
        <authorList>
            <person name="Jaros S."/>
            <person name="Januszkiewicz K."/>
            <person name="Wedrychowicz H."/>
        </authorList>
    </citation>
    <scope>NUCLEOTIDE SEQUENCE [LARGE SCALE GENOMIC DNA]</scope>
    <source>
        <strain evidence="1">NVI 5450</strain>
    </source>
</reference>
<gene>
    <name evidence="1" type="ORF">NVI5450_4821</name>
</gene>
<organism evidence="1 2">
    <name type="scientific">Moritella viscosa</name>
    <dbReference type="NCBI Taxonomy" id="80854"/>
    <lineage>
        <taxon>Bacteria</taxon>
        <taxon>Pseudomonadati</taxon>
        <taxon>Pseudomonadota</taxon>
        <taxon>Gammaproteobacteria</taxon>
        <taxon>Alteromonadales</taxon>
        <taxon>Moritellaceae</taxon>
        <taxon>Moritella</taxon>
    </lineage>
</organism>
<dbReference type="Proteomes" id="UP000183794">
    <property type="component" value="Unassembled WGS sequence"/>
</dbReference>
<evidence type="ECO:0000313" key="2">
    <source>
        <dbReference type="Proteomes" id="UP000183794"/>
    </source>
</evidence>
<name>A0A1L0AQZ7_9GAMM</name>
<accession>A0A1L0AQZ7</accession>
<dbReference type="EMBL" id="FPLD01000156">
    <property type="protein sequence ID" value="SGZ19953.1"/>
    <property type="molecule type" value="Genomic_DNA"/>
</dbReference>
<proteinExistence type="predicted"/>
<dbReference type="AlphaFoldDB" id="A0A1L0AQZ7"/>
<evidence type="ECO:0000313" key="1">
    <source>
        <dbReference type="EMBL" id="SGZ19953.1"/>
    </source>
</evidence>
<sequence length="42" mass="4642">MGAVALRVIFLSEIVELSICTFNLKLTVVSWPRRAGDVEHAV</sequence>